<dbReference type="Proteomes" id="UP000783390">
    <property type="component" value="Unassembled WGS sequence"/>
</dbReference>
<accession>A0ABS4EYH8</accession>
<reference evidence="1 2" key="1">
    <citation type="submission" date="2021-03" db="EMBL/GenBank/DDBJ databases">
        <title>Genomic Encyclopedia of Type Strains, Phase IV (KMG-IV): sequencing the most valuable type-strain genomes for metagenomic binning, comparative biology and taxonomic classification.</title>
        <authorList>
            <person name="Goeker M."/>
        </authorList>
    </citation>
    <scope>NUCLEOTIDE SEQUENCE [LARGE SCALE GENOMIC DNA]</scope>
    <source>
        <strain evidence="1 2">DSM 3984</strain>
    </source>
</reference>
<dbReference type="EMBL" id="JAGGJZ010000001">
    <property type="protein sequence ID" value="MBP1889053.1"/>
    <property type="molecule type" value="Genomic_DNA"/>
</dbReference>
<name>A0ABS4EYH8_9CLOT</name>
<organism evidence="1 2">
    <name type="scientific">Clostridium moniliforme</name>
    <dbReference type="NCBI Taxonomy" id="39489"/>
    <lineage>
        <taxon>Bacteria</taxon>
        <taxon>Bacillati</taxon>
        <taxon>Bacillota</taxon>
        <taxon>Clostridia</taxon>
        <taxon>Eubacteriales</taxon>
        <taxon>Clostridiaceae</taxon>
        <taxon>Clostridium</taxon>
    </lineage>
</organism>
<evidence type="ECO:0000313" key="1">
    <source>
        <dbReference type="EMBL" id="MBP1889053.1"/>
    </source>
</evidence>
<sequence>MNKELKIKKIDELIKELNEYKTAIQENTTYSEAKKLDKLLADKDSNISELFNWKSEKIKIEYAEFKEDTKETILMSRDKNFFAKETIDGYEILDADGDLIIKPIIILSSFIIEIEKKFIIENKYILELCKLNSNRDIIINFMKDYDYNSIDESPGDIRFDFDCNYISFKYDNEEIEVIDPSFELFDKFKTVCPQAVLSSIQPLFF</sequence>
<protein>
    <recommendedName>
        <fullName evidence="3">DUF3298 domain-containing protein</fullName>
    </recommendedName>
</protein>
<evidence type="ECO:0008006" key="3">
    <source>
        <dbReference type="Google" id="ProtNLM"/>
    </source>
</evidence>
<evidence type="ECO:0000313" key="2">
    <source>
        <dbReference type="Proteomes" id="UP000783390"/>
    </source>
</evidence>
<comment type="caution">
    <text evidence="1">The sequence shown here is derived from an EMBL/GenBank/DDBJ whole genome shotgun (WGS) entry which is preliminary data.</text>
</comment>
<dbReference type="RefSeq" id="WP_209795762.1">
    <property type="nucleotide sequence ID" value="NZ_JAGGJZ010000001.1"/>
</dbReference>
<proteinExistence type="predicted"/>
<keyword evidence="2" id="KW-1185">Reference proteome</keyword>
<gene>
    <name evidence="1" type="ORF">J2Z53_000632</name>
</gene>